<evidence type="ECO:0000313" key="3">
    <source>
        <dbReference type="Proteomes" id="UP000178129"/>
    </source>
</evidence>
<sequence>MTCQKWQKEELSTLKWFVEKREVYFEGLAQKGKADTGIEGKWSWTYIAKKMQRVAGRDEWESNRQYDASNCELAWQTLQTRTAEVEAARTKNIKVEPKEEFEINDETFLKIEHGSGDTVGPLPFESDTAIDIEASPEHAATLSRDASVATADDQHGPFQIRFENGLDHALEYRFDHTTNSYVVKPKATTPIDPSYFDSKEFIKDERASSQALNSAQDAARSIVDDSPWASAPFPNPNKRKAESEAPSQFSPEESPIRTNARWEEPELVALEWLVGKQKEEQQTNFGRRNFIWTWRTIAEKMNKVAVRDGWDMGRVYNAGNCSGAWHTNATRVPEGRPSVSRRVKTPKKPASRPVGRPPQFPRAEQQGEPMVLDTINRPPPGPDAGGDQAPYHWLLAEREALHEVYTYSNIAENKLLTRGECRRRGRWTWTMVAREMNARSVGAPWYVGRVYDQSNCYNMIKYEKENFNLKDTQQPWGGDEEEKKEEEDEKK</sequence>
<dbReference type="InParanoid" id="A0A1E1L099"/>
<evidence type="ECO:0000256" key="1">
    <source>
        <dbReference type="SAM" id="MobiDB-lite"/>
    </source>
</evidence>
<reference evidence="3" key="1">
    <citation type="submission" date="2016-03" db="EMBL/GenBank/DDBJ databases">
        <authorList>
            <person name="Ploux O."/>
        </authorList>
    </citation>
    <scope>NUCLEOTIDE SEQUENCE [LARGE SCALE GENOMIC DNA]</scope>
    <source>
        <strain evidence="3">UK7</strain>
    </source>
</reference>
<organism evidence="2 3">
    <name type="scientific">Rhynchosporium graminicola</name>
    <dbReference type="NCBI Taxonomy" id="2792576"/>
    <lineage>
        <taxon>Eukaryota</taxon>
        <taxon>Fungi</taxon>
        <taxon>Dikarya</taxon>
        <taxon>Ascomycota</taxon>
        <taxon>Pezizomycotina</taxon>
        <taxon>Leotiomycetes</taxon>
        <taxon>Helotiales</taxon>
        <taxon>Ploettnerulaceae</taxon>
        <taxon>Rhynchosporium</taxon>
    </lineage>
</organism>
<dbReference type="EMBL" id="FJUW01000026">
    <property type="protein sequence ID" value="CZT02906.1"/>
    <property type="molecule type" value="Genomic_DNA"/>
</dbReference>
<feature type="region of interest" description="Disordered" evidence="1">
    <location>
        <begin position="468"/>
        <end position="491"/>
    </location>
</feature>
<gene>
    <name evidence="2" type="ORF">RCO7_05993</name>
</gene>
<name>A0A1E1L099_9HELO</name>
<proteinExistence type="predicted"/>
<feature type="region of interest" description="Disordered" evidence="1">
    <location>
        <begin position="327"/>
        <end position="388"/>
    </location>
</feature>
<dbReference type="AlphaFoldDB" id="A0A1E1L099"/>
<evidence type="ECO:0000313" key="2">
    <source>
        <dbReference type="EMBL" id="CZT02906.1"/>
    </source>
</evidence>
<protein>
    <submittedName>
        <fullName evidence="2">Uncharacterized protein</fullName>
    </submittedName>
</protein>
<feature type="compositionally biased region" description="Basic residues" evidence="1">
    <location>
        <begin position="339"/>
        <end position="350"/>
    </location>
</feature>
<accession>A0A1E1L099</accession>
<feature type="region of interest" description="Disordered" evidence="1">
    <location>
        <begin position="207"/>
        <end position="259"/>
    </location>
</feature>
<feature type="compositionally biased region" description="Acidic residues" evidence="1">
    <location>
        <begin position="478"/>
        <end position="491"/>
    </location>
</feature>
<keyword evidence="3" id="KW-1185">Reference proteome</keyword>
<comment type="caution">
    <text evidence="2">The sequence shown here is derived from an EMBL/GenBank/DDBJ whole genome shotgun (WGS) entry which is preliminary data.</text>
</comment>
<dbReference type="Proteomes" id="UP000178129">
    <property type="component" value="Unassembled WGS sequence"/>
</dbReference>